<feature type="coiled-coil region" evidence="7">
    <location>
        <begin position="179"/>
        <end position="229"/>
    </location>
</feature>
<keyword evidence="11" id="KW-1185">Reference proteome</keyword>
<dbReference type="Gene3D" id="1.10.10.60">
    <property type="entry name" value="Homeodomain-like"/>
    <property type="match status" value="1"/>
</dbReference>
<feature type="compositionally biased region" description="Basic and acidic residues" evidence="8">
    <location>
        <begin position="119"/>
        <end position="137"/>
    </location>
</feature>
<name>A0ABQ7YMN7_BRANA</name>
<evidence type="ECO:0000256" key="7">
    <source>
        <dbReference type="SAM" id="Coils"/>
    </source>
</evidence>
<dbReference type="Gene3D" id="1.10.20.10">
    <property type="entry name" value="Histone, subunit A"/>
    <property type="match status" value="1"/>
</dbReference>
<dbReference type="PRINTS" id="PR00615">
    <property type="entry name" value="CCAATSUBUNTA"/>
</dbReference>
<keyword evidence="2" id="KW-0805">Transcription regulation</keyword>
<feature type="domain" description="Myb-like" evidence="9">
    <location>
        <begin position="279"/>
        <end position="334"/>
    </location>
</feature>
<keyword evidence="5" id="KW-0804">Transcription</keyword>
<dbReference type="Pfam" id="PF13837">
    <property type="entry name" value="Myb_DNA-bind_4"/>
    <property type="match status" value="1"/>
</dbReference>
<dbReference type="EMBL" id="JAGKQM010000017">
    <property type="protein sequence ID" value="KAH0869377.1"/>
    <property type="molecule type" value="Genomic_DNA"/>
</dbReference>
<evidence type="ECO:0000256" key="4">
    <source>
        <dbReference type="ARBA" id="ARBA00023159"/>
    </source>
</evidence>
<evidence type="ECO:0000256" key="3">
    <source>
        <dbReference type="ARBA" id="ARBA00023125"/>
    </source>
</evidence>
<dbReference type="InterPro" id="IPR003958">
    <property type="entry name" value="CBFA_NFYB_domain"/>
</dbReference>
<comment type="subcellular location">
    <subcellularLocation>
        <location evidence="1">Nucleus</location>
    </subcellularLocation>
</comment>
<dbReference type="CDD" id="cd22907">
    <property type="entry name" value="HFD_NFYB"/>
    <property type="match status" value="1"/>
</dbReference>
<keyword evidence="6" id="KW-0539">Nucleus</keyword>
<dbReference type="PROSITE" id="PS00685">
    <property type="entry name" value="NFYB_HAP3"/>
    <property type="match status" value="1"/>
</dbReference>
<dbReference type="PROSITE" id="PS50090">
    <property type="entry name" value="MYB_LIKE"/>
    <property type="match status" value="1"/>
</dbReference>
<sequence>MELLAGNCRKRPADDFAEDVDPFGSSEWMYGSRSLRTQGNDDALATLADLAPPPQKLKPIRCVVKPPSEDRQHPLDILAGSLDRLPPEMGFLGDGGCFEAPLGSKIADVEESGQLTRGFSKDEVEMEVRGRVSRRDGVSLSSSADSDSDSSQGGRKGKRKRKTREKMEHFVEKLVGSMMKRQEKMHNQLIKVMEKMEHERIRSEEAWRQQEIERMKQNEEARMREMSRSSSIISFIKSVIGEEEDIEMPNLTIPLPKQCESAHQRQGDDVKFVFPSGRRWPHEEVQALIDSRSQVEEKTGFHRVAIWDDVSAKMKERGYERSAKKCKEKWENMNKYYKRVVEGKKTQPEHSKTRSYFEKLGKLYKTNSVVEKEEREEDPRLHRLWLTRFGGREHCFFYMHATNLKVVTLKKDMERGGFHGYRKFSLNTTNPSEPAKFLMAEGSMQLAEPNQTNKTANGGEEECTVREQDRFMPIANVIRIMRRILPAHAKISDDSKETIQECVSEYISFITGEANERCQREQRKTITAEDVLWAMSKLGFDDYIEPLTLYLHRYRELEGDRGVGYNAGSVGMTSGMVVKRPNGTMGEYGAYGVVPGMHMAPYHYRHQKGYAYSGNEPDSKMGGPSSAANGSRVELFPTQQHKY</sequence>
<feature type="compositionally biased region" description="Low complexity" evidence="8">
    <location>
        <begin position="138"/>
        <end position="153"/>
    </location>
</feature>
<dbReference type="CDD" id="cd12203">
    <property type="entry name" value="GT1"/>
    <property type="match status" value="1"/>
</dbReference>
<reference evidence="10 11" key="1">
    <citation type="submission" date="2021-05" db="EMBL/GenBank/DDBJ databases">
        <title>Genome Assembly of Synthetic Allotetraploid Brassica napus Reveals Homoeologous Exchanges between Subgenomes.</title>
        <authorList>
            <person name="Davis J.T."/>
        </authorList>
    </citation>
    <scope>NUCLEOTIDE SEQUENCE [LARGE SCALE GENOMIC DNA]</scope>
    <source>
        <strain evidence="11">cv. Da-Ae</strain>
        <tissue evidence="10">Seedling</tissue>
    </source>
</reference>
<dbReference type="SUPFAM" id="SSF47113">
    <property type="entry name" value="Histone-fold"/>
    <property type="match status" value="1"/>
</dbReference>
<dbReference type="InterPro" id="IPR001005">
    <property type="entry name" value="SANT/Myb"/>
</dbReference>
<gene>
    <name evidence="10" type="ORF">HID58_076399</name>
</gene>
<dbReference type="PANTHER" id="PTHR21654:SF7">
    <property type="entry name" value="HOMEODOMAIN-LIKE SUPERFAMILY PROTEIN"/>
    <property type="match status" value="1"/>
</dbReference>
<organism evidence="10 11">
    <name type="scientific">Brassica napus</name>
    <name type="common">Rape</name>
    <dbReference type="NCBI Taxonomy" id="3708"/>
    <lineage>
        <taxon>Eukaryota</taxon>
        <taxon>Viridiplantae</taxon>
        <taxon>Streptophyta</taxon>
        <taxon>Embryophyta</taxon>
        <taxon>Tracheophyta</taxon>
        <taxon>Spermatophyta</taxon>
        <taxon>Magnoliopsida</taxon>
        <taxon>eudicotyledons</taxon>
        <taxon>Gunneridae</taxon>
        <taxon>Pentapetalae</taxon>
        <taxon>rosids</taxon>
        <taxon>malvids</taxon>
        <taxon>Brassicales</taxon>
        <taxon>Brassicaceae</taxon>
        <taxon>Brassiceae</taxon>
        <taxon>Brassica</taxon>
    </lineage>
</organism>
<keyword evidence="4" id="KW-0010">Activator</keyword>
<evidence type="ECO:0000256" key="8">
    <source>
        <dbReference type="SAM" id="MobiDB-lite"/>
    </source>
</evidence>
<feature type="compositionally biased region" description="Basic residues" evidence="8">
    <location>
        <begin position="155"/>
        <end position="164"/>
    </location>
</feature>
<evidence type="ECO:0000256" key="2">
    <source>
        <dbReference type="ARBA" id="ARBA00023015"/>
    </source>
</evidence>
<dbReference type="InterPro" id="IPR009072">
    <property type="entry name" value="Histone-fold"/>
</dbReference>
<accession>A0ABQ7YMN7</accession>
<evidence type="ECO:0000313" key="10">
    <source>
        <dbReference type="EMBL" id="KAH0869377.1"/>
    </source>
</evidence>
<evidence type="ECO:0000313" key="11">
    <source>
        <dbReference type="Proteomes" id="UP000824890"/>
    </source>
</evidence>
<dbReference type="InterPro" id="IPR003956">
    <property type="entry name" value="Transcrpt_fac_NFYB/HAP3_CS"/>
</dbReference>
<protein>
    <recommendedName>
        <fullName evidence="9">Myb-like domain-containing protein</fullName>
    </recommendedName>
</protein>
<evidence type="ECO:0000256" key="1">
    <source>
        <dbReference type="ARBA" id="ARBA00004123"/>
    </source>
</evidence>
<dbReference type="InterPro" id="IPR044822">
    <property type="entry name" value="Myb_DNA-bind_4"/>
</dbReference>
<dbReference type="SUPFAM" id="SSF46689">
    <property type="entry name" value="Homeodomain-like"/>
    <property type="match status" value="1"/>
</dbReference>
<proteinExistence type="predicted"/>
<comment type="caution">
    <text evidence="10">The sequence shown here is derived from an EMBL/GenBank/DDBJ whole genome shotgun (WGS) entry which is preliminary data.</text>
</comment>
<dbReference type="Proteomes" id="UP000824890">
    <property type="component" value="Unassembled WGS sequence"/>
</dbReference>
<keyword evidence="3" id="KW-0238">DNA-binding</keyword>
<feature type="region of interest" description="Disordered" evidence="8">
    <location>
        <begin position="118"/>
        <end position="166"/>
    </location>
</feature>
<dbReference type="PANTHER" id="PTHR21654">
    <property type="entry name" value="FI21293P1"/>
    <property type="match status" value="1"/>
</dbReference>
<dbReference type="InterPro" id="IPR009057">
    <property type="entry name" value="Homeodomain-like_sf"/>
</dbReference>
<dbReference type="Pfam" id="PF00808">
    <property type="entry name" value="CBFD_NFYB_HMF"/>
    <property type="match status" value="1"/>
</dbReference>
<evidence type="ECO:0000259" key="9">
    <source>
        <dbReference type="PROSITE" id="PS50090"/>
    </source>
</evidence>
<evidence type="ECO:0000256" key="6">
    <source>
        <dbReference type="ARBA" id="ARBA00023242"/>
    </source>
</evidence>
<feature type="region of interest" description="Disordered" evidence="8">
    <location>
        <begin position="613"/>
        <end position="643"/>
    </location>
</feature>
<evidence type="ECO:0000256" key="5">
    <source>
        <dbReference type="ARBA" id="ARBA00023163"/>
    </source>
</evidence>
<keyword evidence="7" id="KW-0175">Coiled coil</keyword>